<sequence length="148" mass="16024">MKKVSILFVSALALGMTFTSCNKDDGDNSSAPVASVEGKWNFNKFSVTQNGVTSPEDNYPNNQEGCSKDFIELKADGIYNEGDYVDSACTLEQTPGTWTKDNNSISLSVDGETQAFEIVSLSTTELKVKATFTEQGTTFTLNVSFTKA</sequence>
<dbReference type="eggNOG" id="ENOG50347RS">
    <property type="taxonomic scope" value="Bacteria"/>
</dbReference>
<dbReference type="PATRIC" id="fig|1341181.4.peg.1237"/>
<dbReference type="InterPro" id="IPR024311">
    <property type="entry name" value="Lipocalin-like"/>
</dbReference>
<dbReference type="OrthoDB" id="1419899at2"/>
<feature type="signal peptide" evidence="1">
    <location>
        <begin position="1"/>
        <end position="22"/>
    </location>
</feature>
<organism evidence="3 4">
    <name type="scientific">Flavobacterium limnosediminis JC2902</name>
    <dbReference type="NCBI Taxonomy" id="1341181"/>
    <lineage>
        <taxon>Bacteria</taxon>
        <taxon>Pseudomonadati</taxon>
        <taxon>Bacteroidota</taxon>
        <taxon>Flavobacteriia</taxon>
        <taxon>Flavobacteriales</taxon>
        <taxon>Flavobacteriaceae</taxon>
        <taxon>Flavobacterium</taxon>
    </lineage>
</organism>
<dbReference type="Proteomes" id="UP000018004">
    <property type="component" value="Unassembled WGS sequence"/>
</dbReference>
<accession>V6SPX8</accession>
<name>V6SPX8_9FLAO</name>
<evidence type="ECO:0000256" key="1">
    <source>
        <dbReference type="SAM" id="SignalP"/>
    </source>
</evidence>
<dbReference type="AlphaFoldDB" id="V6SPX8"/>
<evidence type="ECO:0000313" key="3">
    <source>
        <dbReference type="EMBL" id="ESU28661.1"/>
    </source>
</evidence>
<protein>
    <recommendedName>
        <fullName evidence="2">Lipocalin-like domain-containing protein</fullName>
    </recommendedName>
</protein>
<evidence type="ECO:0000259" key="2">
    <source>
        <dbReference type="Pfam" id="PF13648"/>
    </source>
</evidence>
<evidence type="ECO:0000313" key="4">
    <source>
        <dbReference type="Proteomes" id="UP000018004"/>
    </source>
</evidence>
<dbReference type="PROSITE" id="PS51257">
    <property type="entry name" value="PROKAR_LIPOPROTEIN"/>
    <property type="match status" value="1"/>
</dbReference>
<proteinExistence type="predicted"/>
<dbReference type="EMBL" id="AVGG01000005">
    <property type="protein sequence ID" value="ESU28661.1"/>
    <property type="molecule type" value="Genomic_DNA"/>
</dbReference>
<reference evidence="3 4" key="1">
    <citation type="submission" date="2013-08" db="EMBL/GenBank/DDBJ databases">
        <title>Flavobacterium limnosediminis JC2902 genome sequencing.</title>
        <authorList>
            <person name="Lee K."/>
            <person name="Yi H."/>
            <person name="Park S."/>
            <person name="Chun J."/>
        </authorList>
    </citation>
    <scope>NUCLEOTIDE SEQUENCE [LARGE SCALE GENOMIC DNA]</scope>
    <source>
        <strain evidence="3 4">JC2902</strain>
    </source>
</reference>
<dbReference type="RefSeq" id="WP_023578897.1">
    <property type="nucleotide sequence ID" value="NZ_AVGG01000005.1"/>
</dbReference>
<comment type="caution">
    <text evidence="3">The sequence shown here is derived from an EMBL/GenBank/DDBJ whole genome shotgun (WGS) entry which is preliminary data.</text>
</comment>
<keyword evidence="1" id="KW-0732">Signal</keyword>
<dbReference type="Pfam" id="PF13648">
    <property type="entry name" value="Lipocalin_4"/>
    <property type="match status" value="1"/>
</dbReference>
<feature type="domain" description="Lipocalin-like" evidence="2">
    <location>
        <begin position="37"/>
        <end position="127"/>
    </location>
</feature>
<feature type="chain" id="PRO_5004751085" description="Lipocalin-like domain-containing protein" evidence="1">
    <location>
        <begin position="23"/>
        <end position="148"/>
    </location>
</feature>
<keyword evidence="4" id="KW-1185">Reference proteome</keyword>
<gene>
    <name evidence="3" type="ORF">FLJC2902T_12520</name>
</gene>